<sequence>MKSAINHRAYFLLRSFSATVVPQKLSTRSPVYRTDHAERCDQILDECSSRRAIEQTHSQIIVGHLAGDVSIAIKLVRAYARAGVIAYAHKVFDEVPEGNTVLCNVLIRGYCNNHLYADAVSVYLEMQNRGVSPDKYTFPCVFKASSGLGSLRLGLQLHVVLIKYGLDSNIFVGNALVAVYAKCNDLISARQMFVEMPRRDVVSWNSIIAGYAQNGCFDEALKLCKEMGMQKVKPDAGTMASILPALTHAKSDGIQLVREMFDRMTCKGLISWNAMIAVYVNNGMASDALELFSKMEDEGALPDAVTLATVLPACGDLSALEQGKHIHEYVLRNKIGPNLFLDNALVDMYAKCGSLSAAREVFDGMTGRDVVSWTAMISAYGTHGRGRDALDVFSEMLHSGIKPDQIAFVSVLSACSHAGLLNEGRYYFDCMTREYQITPLIEHYVCMVDLLGRAGKLDEAYDFIKQMPTGPNERVWGALLGACRVYSNITLGVVAADHLFRLVPEQAGYYVLLSNMYASAGRWQDVLAVRSLMKGRGIKKLPGFSSVELDDKVHSFFVGDTSHPQTLKIYAKLEELMGLMKEAGYVAEIDFALHDIEEEEKENHLSVHSEKLAIAFLLINTEPGSPIRVTKNLRVCGDCHRAAKFISKITDRKIILRDTNRFHHFEDGTCSCHDYW</sequence>
<dbReference type="OrthoDB" id="185373at2759"/>
<gene>
    <name evidence="5" type="ORF">NYM_LOCUS25291</name>
</gene>
<feature type="repeat" description="PPR" evidence="3">
    <location>
        <begin position="200"/>
        <end position="234"/>
    </location>
</feature>
<dbReference type="Pfam" id="PF13041">
    <property type="entry name" value="PPR_2"/>
    <property type="match status" value="4"/>
</dbReference>
<dbReference type="PROSITE" id="PS51375">
    <property type="entry name" value="PPR"/>
    <property type="match status" value="4"/>
</dbReference>
<dbReference type="Pfam" id="PF14432">
    <property type="entry name" value="DYW_deaminase"/>
    <property type="match status" value="1"/>
</dbReference>
<dbReference type="NCBIfam" id="TIGR00756">
    <property type="entry name" value="PPR"/>
    <property type="match status" value="4"/>
</dbReference>
<dbReference type="InterPro" id="IPR046960">
    <property type="entry name" value="PPR_At4g14850-like_plant"/>
</dbReference>
<dbReference type="Gene3D" id="1.25.40.10">
    <property type="entry name" value="Tetratricopeptide repeat domain"/>
    <property type="match status" value="3"/>
</dbReference>
<reference evidence="5" key="1">
    <citation type="submission" date="2019-09" db="EMBL/GenBank/DDBJ databases">
        <authorList>
            <person name="Zhang L."/>
        </authorList>
    </citation>
    <scope>NUCLEOTIDE SEQUENCE</scope>
</reference>
<evidence type="ECO:0000259" key="4">
    <source>
        <dbReference type="Pfam" id="PF14432"/>
    </source>
</evidence>
<dbReference type="InterPro" id="IPR011990">
    <property type="entry name" value="TPR-like_helical_dom_sf"/>
</dbReference>
<name>A0A5K1G302_9MAGN</name>
<dbReference type="InterPro" id="IPR002885">
    <property type="entry name" value="PPR_rpt"/>
</dbReference>
<evidence type="ECO:0000313" key="5">
    <source>
        <dbReference type="EMBL" id="VVW69012.1"/>
    </source>
</evidence>
<protein>
    <recommendedName>
        <fullName evidence="4">DYW domain-containing protein</fullName>
    </recommendedName>
</protein>
<dbReference type="Pfam" id="PF20430">
    <property type="entry name" value="Eplus_motif"/>
    <property type="match status" value="1"/>
</dbReference>
<dbReference type="PANTHER" id="PTHR47926:SF373">
    <property type="entry name" value="TETRATRICOPEPTIDE-LIKE HELICAL DOMAIN SUPERFAMILY, DYW DOMAIN-CONTAINING PROTEIN"/>
    <property type="match status" value="1"/>
</dbReference>
<comment type="similarity">
    <text evidence="1">Belongs to the PPR family. PCMP-H subfamily.</text>
</comment>
<feature type="repeat" description="PPR" evidence="3">
    <location>
        <begin position="99"/>
        <end position="133"/>
    </location>
</feature>
<dbReference type="Pfam" id="PF01535">
    <property type="entry name" value="PPR"/>
    <property type="match status" value="1"/>
</dbReference>
<dbReference type="InterPro" id="IPR046849">
    <property type="entry name" value="E2_motif"/>
</dbReference>
<dbReference type="InterPro" id="IPR046848">
    <property type="entry name" value="E_motif"/>
</dbReference>
<dbReference type="GO" id="GO:0008270">
    <property type="term" value="F:zinc ion binding"/>
    <property type="evidence" value="ECO:0007669"/>
    <property type="project" value="InterPro"/>
</dbReference>
<dbReference type="AlphaFoldDB" id="A0A5K1G302"/>
<feature type="repeat" description="PPR" evidence="3">
    <location>
        <begin position="369"/>
        <end position="403"/>
    </location>
</feature>
<proteinExistence type="inferred from homology"/>
<dbReference type="GO" id="GO:0009451">
    <property type="term" value="P:RNA modification"/>
    <property type="evidence" value="ECO:0007669"/>
    <property type="project" value="InterPro"/>
</dbReference>
<accession>A0A5K1G302</accession>
<evidence type="ECO:0000256" key="3">
    <source>
        <dbReference type="PROSITE-ProRule" id="PRU00708"/>
    </source>
</evidence>
<dbReference type="EMBL" id="LR721786">
    <property type="protein sequence ID" value="VVW69012.1"/>
    <property type="molecule type" value="Genomic_DNA"/>
</dbReference>
<dbReference type="FunFam" id="1.25.40.10:FF:000344">
    <property type="entry name" value="Pentatricopeptide repeat-containing protein"/>
    <property type="match status" value="1"/>
</dbReference>
<dbReference type="InterPro" id="IPR032867">
    <property type="entry name" value="DYW_dom"/>
</dbReference>
<evidence type="ECO:0000256" key="1">
    <source>
        <dbReference type="ARBA" id="ARBA00006643"/>
    </source>
</evidence>
<keyword evidence="2" id="KW-0677">Repeat</keyword>
<feature type="repeat" description="PPR" evidence="3">
    <location>
        <begin position="268"/>
        <end position="302"/>
    </location>
</feature>
<dbReference type="Gramene" id="NC8G0213670.1">
    <property type="protein sequence ID" value="NC8G0213670.1:cds"/>
    <property type="gene ID" value="NC8G0213670"/>
</dbReference>
<dbReference type="Pfam" id="PF20431">
    <property type="entry name" value="E_motif"/>
    <property type="match status" value="1"/>
</dbReference>
<feature type="domain" description="DYW" evidence="4">
    <location>
        <begin position="584"/>
        <end position="676"/>
    </location>
</feature>
<dbReference type="FunFam" id="1.25.40.10:FF:002148">
    <property type="entry name" value="Pentatricopeptide repeat-containing protein At2g29760, chloroplastic"/>
    <property type="match status" value="1"/>
</dbReference>
<dbReference type="OMA" id="EPNERIW"/>
<dbReference type="GO" id="GO:0003723">
    <property type="term" value="F:RNA binding"/>
    <property type="evidence" value="ECO:0007669"/>
    <property type="project" value="InterPro"/>
</dbReference>
<evidence type="ECO:0000256" key="2">
    <source>
        <dbReference type="ARBA" id="ARBA00022737"/>
    </source>
</evidence>
<organism evidence="5">
    <name type="scientific">Nymphaea colorata</name>
    <name type="common">pocket water lily</name>
    <dbReference type="NCBI Taxonomy" id="210225"/>
    <lineage>
        <taxon>Eukaryota</taxon>
        <taxon>Viridiplantae</taxon>
        <taxon>Streptophyta</taxon>
        <taxon>Embryophyta</taxon>
        <taxon>Tracheophyta</taxon>
        <taxon>Spermatophyta</taxon>
        <taxon>Magnoliopsida</taxon>
        <taxon>Nymphaeales</taxon>
        <taxon>Nymphaeaceae</taxon>
        <taxon>Nymphaea</taxon>
    </lineage>
</organism>
<dbReference type="PANTHER" id="PTHR47926">
    <property type="entry name" value="PENTATRICOPEPTIDE REPEAT-CONTAINING PROTEIN"/>
    <property type="match status" value="1"/>
</dbReference>